<dbReference type="Pfam" id="PF13360">
    <property type="entry name" value="PQQ_2"/>
    <property type="match status" value="1"/>
</dbReference>
<dbReference type="OrthoDB" id="244732at2"/>
<protein>
    <recommendedName>
        <fullName evidence="1">Pyrrolo-quinoline quinone repeat domain-containing protein</fullName>
    </recommendedName>
</protein>
<dbReference type="AlphaFoldDB" id="A0A286RCT0"/>
<dbReference type="InterPro" id="IPR011047">
    <property type="entry name" value="Quinoprotein_ADH-like_sf"/>
</dbReference>
<gene>
    <name evidence="2" type="ORF">THTE_1170</name>
</gene>
<dbReference type="EMBL" id="CP018477">
    <property type="protein sequence ID" value="ASV73772.1"/>
    <property type="molecule type" value="Genomic_DNA"/>
</dbReference>
<evidence type="ECO:0000259" key="1">
    <source>
        <dbReference type="Pfam" id="PF13360"/>
    </source>
</evidence>
<accession>A0A286RCT0</accession>
<dbReference type="PANTHER" id="PTHR34512">
    <property type="entry name" value="CELL SURFACE PROTEIN"/>
    <property type="match status" value="1"/>
</dbReference>
<name>A0A286RCT0_9BACT</name>
<dbReference type="InterPro" id="IPR018391">
    <property type="entry name" value="PQQ_b-propeller_rpt"/>
</dbReference>
<proteinExistence type="predicted"/>
<feature type="domain" description="Pyrrolo-quinoline quinone repeat" evidence="1">
    <location>
        <begin position="324"/>
        <end position="527"/>
    </location>
</feature>
<dbReference type="InterPro" id="IPR002372">
    <property type="entry name" value="PQQ_rpt_dom"/>
</dbReference>
<dbReference type="KEGG" id="ttf:THTE_1170"/>
<dbReference type="InterPro" id="IPR015943">
    <property type="entry name" value="WD40/YVTN_repeat-like_dom_sf"/>
</dbReference>
<dbReference type="Proteomes" id="UP000215086">
    <property type="component" value="Chromosome"/>
</dbReference>
<dbReference type="SUPFAM" id="SSF50998">
    <property type="entry name" value="Quinoprotein alcohol dehydrogenase-like"/>
    <property type="match status" value="1"/>
</dbReference>
<sequence length="717" mass="80238">MVLALICTVRQADAQIIGLSLTPEYQLSNDIRVNEADGTVRTRLAEIEEAIRGQHWDEVVAGIREVVTKAGDDLVNVTARLKGVPPRYIPVREYCQLLLTHLPQEGLEKYRQLVDPNCRIWLEKGLQAEDEALLRRICESELASHYADIALWYLGEWSLQAGLPDQAQFFWRQLLPVDRRADELFTWRSVATCRYSAAAVRARLILATILAGRLSQASRELAEFSTVHSGERGRMAGREAEFTATLTSLLADAEHWPRRPGVGYWTTFAQNEERLPQIEKEFEIIGLAWRAKLPPLPRAVITQWSEVPSVRLTAEDQHPLAFFPVIARDAVFIAGLDRIYAFALESGQPLWGLKAPEIFSINSNDREQLIPVNTIGVRRTTITVDRNELFARLGSPVTVQPALLSEAIRQKNVLVAVDLEQEGKLLWSREPPDEGWSFESAPLAIGDNVYVVMRRTDVPSHIYLACLNRETGDRKWLQFICAADTPGRSMLYEMTHLLPTVAQDSVFLTTNAGAVAAVSRETGNIRWITCYPRVQRGDLSVWEPFRFREPNPAVYCNGELYVAPTDTTNVLGIDAFTGAILWSTGSDGERIEYLLGIVDDHLIAAGDRLYWIALRGNQAGRIVARWPIGAEYLGHGRGLIAGGSVYWPTRDAIYVVDGRTAEPKRVIPLSPWQVEGGNLVYAENYLLVASSREIVAFRTAPTAQYAVESNSSARRGQ</sequence>
<reference evidence="2 3" key="1">
    <citation type="journal article" name="Front. Microbiol.">
        <title>Sugar Metabolism of the First Thermophilic Planctomycete Thermogutta terrifontis: Comparative Genomic and Transcriptomic Approaches.</title>
        <authorList>
            <person name="Elcheninov A.G."/>
            <person name="Menzel P."/>
            <person name="Gudbergsdottir S.R."/>
            <person name="Slesarev A.I."/>
            <person name="Kadnikov V.V."/>
            <person name="Krogh A."/>
            <person name="Bonch-Osmolovskaya E.A."/>
            <person name="Peng X."/>
            <person name="Kublanov I.V."/>
        </authorList>
    </citation>
    <scope>NUCLEOTIDE SEQUENCE [LARGE SCALE GENOMIC DNA]</scope>
    <source>
        <strain evidence="2 3">R1</strain>
    </source>
</reference>
<evidence type="ECO:0000313" key="3">
    <source>
        <dbReference type="Proteomes" id="UP000215086"/>
    </source>
</evidence>
<dbReference type="PANTHER" id="PTHR34512:SF30">
    <property type="entry name" value="OUTER MEMBRANE PROTEIN ASSEMBLY FACTOR BAMB"/>
    <property type="match status" value="1"/>
</dbReference>
<dbReference type="SMART" id="SM00564">
    <property type="entry name" value="PQQ"/>
    <property type="match status" value="3"/>
</dbReference>
<dbReference type="Gene3D" id="2.130.10.10">
    <property type="entry name" value="YVTN repeat-like/Quinoprotein amine dehydrogenase"/>
    <property type="match status" value="2"/>
</dbReference>
<dbReference type="RefSeq" id="WP_157731728.1">
    <property type="nucleotide sequence ID" value="NZ_CP018477.1"/>
</dbReference>
<evidence type="ECO:0000313" key="2">
    <source>
        <dbReference type="EMBL" id="ASV73772.1"/>
    </source>
</evidence>
<keyword evidence="3" id="KW-1185">Reference proteome</keyword>
<organism evidence="2 3">
    <name type="scientific">Thermogutta terrifontis</name>
    <dbReference type="NCBI Taxonomy" id="1331910"/>
    <lineage>
        <taxon>Bacteria</taxon>
        <taxon>Pseudomonadati</taxon>
        <taxon>Planctomycetota</taxon>
        <taxon>Planctomycetia</taxon>
        <taxon>Pirellulales</taxon>
        <taxon>Thermoguttaceae</taxon>
        <taxon>Thermogutta</taxon>
    </lineage>
</organism>